<organism evidence="13 14">
    <name type="scientific">Dekkera bruxellensis</name>
    <name type="common">Brettanomyces custersii</name>
    <dbReference type="NCBI Taxonomy" id="5007"/>
    <lineage>
        <taxon>Eukaryota</taxon>
        <taxon>Fungi</taxon>
        <taxon>Dikarya</taxon>
        <taxon>Ascomycota</taxon>
        <taxon>Saccharomycotina</taxon>
        <taxon>Pichiomycetes</taxon>
        <taxon>Pichiales</taxon>
        <taxon>Pichiaceae</taxon>
        <taxon>Brettanomyces</taxon>
    </lineage>
</organism>
<feature type="transmembrane region" description="Helical" evidence="11">
    <location>
        <begin position="276"/>
        <end position="301"/>
    </location>
</feature>
<dbReference type="Pfam" id="PF06699">
    <property type="entry name" value="PIG-F"/>
    <property type="match status" value="1"/>
</dbReference>
<dbReference type="GO" id="GO:0006506">
    <property type="term" value="P:GPI anchor biosynthetic process"/>
    <property type="evidence" value="ECO:0007669"/>
    <property type="project" value="UniProtKB-UniPathway"/>
</dbReference>
<feature type="transmembrane region" description="Helical" evidence="11">
    <location>
        <begin position="250"/>
        <end position="270"/>
    </location>
</feature>
<keyword evidence="6 11" id="KW-0812">Transmembrane</keyword>
<evidence type="ECO:0000256" key="6">
    <source>
        <dbReference type="ARBA" id="ARBA00022692"/>
    </source>
</evidence>
<keyword evidence="14" id="KW-1185">Reference proteome</keyword>
<evidence type="ECO:0000313" key="12">
    <source>
        <dbReference type="EMBL" id="KAF6010158.1"/>
    </source>
</evidence>
<dbReference type="Proteomes" id="UP000568158">
    <property type="component" value="Unassembled WGS sequence"/>
</dbReference>
<evidence type="ECO:0000313" key="13">
    <source>
        <dbReference type="EMBL" id="VUG17992.1"/>
    </source>
</evidence>
<reference evidence="12 15" key="2">
    <citation type="journal article" date="2020" name="Appl. Microbiol. Biotechnol.">
        <title>Targeted gene deletion in Brettanomyces bruxellensis with an expression-free CRISPR-Cas9 system.</title>
        <authorList>
            <person name="Varela C."/>
            <person name="Bartel C."/>
            <person name="Onetto C."/>
            <person name="Borneman A."/>
        </authorList>
    </citation>
    <scope>NUCLEOTIDE SEQUENCE [LARGE SCALE GENOMIC DNA]</scope>
    <source>
        <strain evidence="12 15">AWRI1613</strain>
    </source>
</reference>
<dbReference type="AlphaFoldDB" id="A0A7D9D0L2"/>
<reference evidence="13 14" key="1">
    <citation type="submission" date="2019-07" db="EMBL/GenBank/DDBJ databases">
        <authorList>
            <person name="Friedrich A."/>
            <person name="Schacherer J."/>
        </authorList>
    </citation>
    <scope>NUCLEOTIDE SEQUENCE [LARGE SCALE GENOMIC DNA]</scope>
</reference>
<accession>A0A7D9D0L2</accession>
<evidence type="ECO:0000256" key="2">
    <source>
        <dbReference type="ARBA" id="ARBA00004687"/>
    </source>
</evidence>
<evidence type="ECO:0000256" key="9">
    <source>
        <dbReference type="ARBA" id="ARBA00023136"/>
    </source>
</evidence>
<evidence type="ECO:0000313" key="14">
    <source>
        <dbReference type="Proteomes" id="UP000478008"/>
    </source>
</evidence>
<dbReference type="UniPathway" id="UPA00196"/>
<keyword evidence="5" id="KW-0337">GPI-anchor biosynthesis</keyword>
<feature type="transmembrane region" description="Helical" evidence="11">
    <location>
        <begin position="82"/>
        <end position="100"/>
    </location>
</feature>
<sequence>MQKKGKKVSFSSKRKEYGSGPGSNSELVTVADEPVEKNDSSDDNSDVGGFLGEGFRGKTGRGPHRNVTDTPKPSIFTPEPSIASLPIHLLPILYFSFGPADAKGNIYGGMKRTLIILIILQCLSFYGIALTVNMKRSRWKLKQKTKNVNSKKITESRKNTHISIDSGDILGILFALFISILASVPIYIVLILFGAPISSYTSLTFLLALHISIIATFPLLCTYRVASSDFHYCWVNLLTFQVDKFYKNQIYMMAVGAMIGCWLGVIPIPLDWDRPWQAWPITLLVGTYVGATVGNLIGYFAGRFL</sequence>
<feature type="transmembrane region" description="Helical" evidence="11">
    <location>
        <begin position="200"/>
        <end position="221"/>
    </location>
</feature>
<evidence type="ECO:0000256" key="7">
    <source>
        <dbReference type="ARBA" id="ARBA00022824"/>
    </source>
</evidence>
<dbReference type="EMBL" id="JABCYN010000029">
    <property type="protein sequence ID" value="KAF6010158.1"/>
    <property type="molecule type" value="Genomic_DNA"/>
</dbReference>
<feature type="transmembrane region" description="Helical" evidence="11">
    <location>
        <begin position="112"/>
        <end position="132"/>
    </location>
</feature>
<keyword evidence="8 11" id="KW-1133">Transmembrane helix</keyword>
<comment type="similarity">
    <text evidence="3">Belongs to the PIGF family.</text>
</comment>
<comment type="subcellular location">
    <subcellularLocation>
        <location evidence="1">Endoplasmic reticulum membrane</location>
        <topology evidence="1">Multi-pass membrane protein</topology>
    </subcellularLocation>
</comment>
<keyword evidence="7" id="KW-0256">Endoplasmic reticulum</keyword>
<protein>
    <recommendedName>
        <fullName evidence="4">Glycosylphosphatidylinositol anchor biosynthesis protein 11</fullName>
    </recommendedName>
</protein>
<dbReference type="InterPro" id="IPR009580">
    <property type="entry name" value="GPI_biosynthesis_protein_Pig-F"/>
</dbReference>
<evidence type="ECO:0000256" key="3">
    <source>
        <dbReference type="ARBA" id="ARBA00007978"/>
    </source>
</evidence>
<proteinExistence type="inferred from homology"/>
<dbReference type="Proteomes" id="UP000478008">
    <property type="component" value="Unassembled WGS sequence"/>
</dbReference>
<evidence type="ECO:0000256" key="11">
    <source>
        <dbReference type="SAM" id="Phobius"/>
    </source>
</evidence>
<evidence type="ECO:0000256" key="8">
    <source>
        <dbReference type="ARBA" id="ARBA00022989"/>
    </source>
</evidence>
<dbReference type="EMBL" id="CABFWN010000002">
    <property type="protein sequence ID" value="VUG17992.1"/>
    <property type="molecule type" value="Genomic_DNA"/>
</dbReference>
<name>A0A7D9D0L2_DEKBR</name>
<dbReference type="GO" id="GO:0005789">
    <property type="term" value="C:endoplasmic reticulum membrane"/>
    <property type="evidence" value="ECO:0007669"/>
    <property type="project" value="UniProtKB-SubCell"/>
</dbReference>
<gene>
    <name evidence="13" type="ORF">DEBR0S2_21110G</name>
    <name evidence="12" type="ORF">HII12_003034</name>
</gene>
<evidence type="ECO:0000313" key="15">
    <source>
        <dbReference type="Proteomes" id="UP000568158"/>
    </source>
</evidence>
<feature type="region of interest" description="Disordered" evidence="10">
    <location>
        <begin position="1"/>
        <end position="74"/>
    </location>
</feature>
<evidence type="ECO:0000256" key="4">
    <source>
        <dbReference type="ARBA" id="ARBA00020927"/>
    </source>
</evidence>
<evidence type="ECO:0000256" key="1">
    <source>
        <dbReference type="ARBA" id="ARBA00004477"/>
    </source>
</evidence>
<keyword evidence="9 11" id="KW-0472">Membrane</keyword>
<evidence type="ECO:0000256" key="10">
    <source>
        <dbReference type="SAM" id="MobiDB-lite"/>
    </source>
</evidence>
<evidence type="ECO:0000256" key="5">
    <source>
        <dbReference type="ARBA" id="ARBA00022502"/>
    </source>
</evidence>
<comment type="pathway">
    <text evidence="2">Glycolipid biosynthesis; glycosylphosphatidylinositol-anchor biosynthesis.</text>
</comment>
<feature type="transmembrane region" description="Helical" evidence="11">
    <location>
        <begin position="169"/>
        <end position="194"/>
    </location>
</feature>